<protein>
    <submittedName>
        <fullName evidence="1">Uncharacterized protein</fullName>
    </submittedName>
</protein>
<name>I1C9U7_RHIO9</name>
<dbReference type="VEuPathDB" id="FungiDB:RO3G_09937"/>
<dbReference type="GeneID" id="93616903"/>
<dbReference type="AlphaFoldDB" id="I1C9U7"/>
<organism evidence="1 2">
    <name type="scientific">Rhizopus delemar (strain RA 99-880 / ATCC MYA-4621 / FGSC 9543 / NRRL 43880)</name>
    <name type="common">Mucormycosis agent</name>
    <name type="synonym">Rhizopus arrhizus var. delemar</name>
    <dbReference type="NCBI Taxonomy" id="246409"/>
    <lineage>
        <taxon>Eukaryota</taxon>
        <taxon>Fungi</taxon>
        <taxon>Fungi incertae sedis</taxon>
        <taxon>Mucoromycota</taxon>
        <taxon>Mucoromycotina</taxon>
        <taxon>Mucoromycetes</taxon>
        <taxon>Mucorales</taxon>
        <taxon>Mucorineae</taxon>
        <taxon>Rhizopodaceae</taxon>
        <taxon>Rhizopus</taxon>
    </lineage>
</organism>
<reference evidence="1 2" key="1">
    <citation type="journal article" date="2009" name="PLoS Genet.">
        <title>Genomic analysis of the basal lineage fungus Rhizopus oryzae reveals a whole-genome duplication.</title>
        <authorList>
            <person name="Ma L.-J."/>
            <person name="Ibrahim A.S."/>
            <person name="Skory C."/>
            <person name="Grabherr M.G."/>
            <person name="Burger G."/>
            <person name="Butler M."/>
            <person name="Elias M."/>
            <person name="Idnurm A."/>
            <person name="Lang B.F."/>
            <person name="Sone T."/>
            <person name="Abe A."/>
            <person name="Calvo S.E."/>
            <person name="Corrochano L.M."/>
            <person name="Engels R."/>
            <person name="Fu J."/>
            <person name="Hansberg W."/>
            <person name="Kim J.-M."/>
            <person name="Kodira C.D."/>
            <person name="Koehrsen M.J."/>
            <person name="Liu B."/>
            <person name="Miranda-Saavedra D."/>
            <person name="O'Leary S."/>
            <person name="Ortiz-Castellanos L."/>
            <person name="Poulter R."/>
            <person name="Rodriguez-Romero J."/>
            <person name="Ruiz-Herrera J."/>
            <person name="Shen Y.-Q."/>
            <person name="Zeng Q."/>
            <person name="Galagan J."/>
            <person name="Birren B.W."/>
            <person name="Cuomo C.A."/>
            <person name="Wickes B.L."/>
        </authorList>
    </citation>
    <scope>NUCLEOTIDE SEQUENCE [LARGE SCALE GENOMIC DNA]</scope>
    <source>
        <strain evidence="2">RA 99-880 / ATCC MYA-4621 / FGSC 9543 / NRRL 43880</strain>
    </source>
</reference>
<sequence length="108" mass="12418">MPKKLPSDIQNSIKALLENSADPAVIEKRVGMHRNTVNRVNTPIHQEISAHRLFEDCQGRANEVGGAGAPYVVSIASPYRRYCEAWRRWSHVMGLYNQRRTWIRMSDL</sequence>
<dbReference type="Proteomes" id="UP000009138">
    <property type="component" value="Unassembled WGS sequence"/>
</dbReference>
<keyword evidence="2" id="KW-1185">Reference proteome</keyword>
<gene>
    <name evidence="1" type="ORF">RO3G_09937</name>
</gene>
<dbReference type="EMBL" id="CH476738">
    <property type="protein sequence ID" value="EIE85227.1"/>
    <property type="molecule type" value="Genomic_DNA"/>
</dbReference>
<dbReference type="InParanoid" id="I1C9U7"/>
<dbReference type="RefSeq" id="XP_067520623.1">
    <property type="nucleotide sequence ID" value="XM_067664522.1"/>
</dbReference>
<proteinExistence type="predicted"/>
<accession>I1C9U7</accession>
<evidence type="ECO:0000313" key="1">
    <source>
        <dbReference type="EMBL" id="EIE85227.1"/>
    </source>
</evidence>
<evidence type="ECO:0000313" key="2">
    <source>
        <dbReference type="Proteomes" id="UP000009138"/>
    </source>
</evidence>